<reference evidence="2 3" key="1">
    <citation type="submission" date="2019-01" db="EMBL/GenBank/DDBJ databases">
        <authorList>
            <person name="Chen W.-M."/>
        </authorList>
    </citation>
    <scope>NUCLEOTIDE SEQUENCE [LARGE SCALE GENOMIC DNA]</scope>
    <source>
        <strain evidence="2 3">TER-1</strain>
    </source>
</reference>
<feature type="transmembrane region" description="Helical" evidence="1">
    <location>
        <begin position="139"/>
        <end position="164"/>
    </location>
</feature>
<dbReference type="AlphaFoldDB" id="A0A437P6E3"/>
<sequence length="616" mass="63994">MLAADLAAPPRRPAPALLERPAVLWLLVGLGLAGTYLLRDASAVWRDLDLPDTDDAMRLVEVRDLLAGQPWFDLVQHRHLPPGAPPMHWSRFVDLPIAALIRLLGPVAGAQAEAAAVMLWPLLLFGLYAGLLYRGVRDLFGTTAATLALFAATQTVLVAALFGYGRIDHHNVQICTMLAMVLCLMRPACGLREGALAGGLAAFSLAVGLETLPTIACAGLGLAGAWILAGRAALPAFLGFGLALGLGGLALFSAQTAPALWRVTACDALSPPWLWLGGCAALTALAAAGLDRRLPGPGPRLALAAAAGAATLAGFAALFPDCLHGPFPGMPGIVRREWLDENREMMPLPAALAFDGPQALAVAMPVYLAALAALAAAWRERDPRRRWAWGLLGAVLTVGAVIGTTQIRGFYVAAGFVPVVAGPVLARAVALLGPAGAGRPVLRRAGALLLGLALVGKVWFALATLPALAGLRERAADPVEGCLAAAPIRALGALPPGLVLGEIYLGPHILALTRHSVVAAPYHRATEGLLASLEALKDEASLRRVAEAMGVNYIALCAPSGPFLDGSSLAAHLMRDGASRPWLERIPMQNDALAVWRVQQSAPAAARRRGASSPGA</sequence>
<feature type="transmembrane region" description="Helical" evidence="1">
    <location>
        <begin position="302"/>
        <end position="320"/>
    </location>
</feature>
<dbReference type="EMBL" id="SACP01000011">
    <property type="protein sequence ID" value="RVU17708.1"/>
    <property type="molecule type" value="Genomic_DNA"/>
</dbReference>
<feature type="transmembrane region" description="Helical" evidence="1">
    <location>
        <begin position="200"/>
        <end position="229"/>
    </location>
</feature>
<feature type="transmembrane region" description="Helical" evidence="1">
    <location>
        <begin position="410"/>
        <end position="433"/>
    </location>
</feature>
<feature type="transmembrane region" description="Helical" evidence="1">
    <location>
        <begin position="22"/>
        <end position="38"/>
    </location>
</feature>
<feature type="transmembrane region" description="Helical" evidence="1">
    <location>
        <begin position="387"/>
        <end position="404"/>
    </location>
</feature>
<comment type="caution">
    <text evidence="2">The sequence shown here is derived from an EMBL/GenBank/DDBJ whole genome shotgun (WGS) entry which is preliminary data.</text>
</comment>
<keyword evidence="1" id="KW-0812">Transmembrane</keyword>
<evidence type="ECO:0000313" key="3">
    <source>
        <dbReference type="Proteomes" id="UP000286997"/>
    </source>
</evidence>
<protein>
    <recommendedName>
        <fullName evidence="4">Glycosyltransferase RgtA/B/C/D-like domain-containing protein</fullName>
    </recommendedName>
</protein>
<dbReference type="RefSeq" id="WP_127729468.1">
    <property type="nucleotide sequence ID" value="NZ_SACP01000011.1"/>
</dbReference>
<evidence type="ECO:0000313" key="2">
    <source>
        <dbReference type="EMBL" id="RVU17708.1"/>
    </source>
</evidence>
<feature type="transmembrane region" description="Helical" evidence="1">
    <location>
        <begin position="112"/>
        <end position="133"/>
    </location>
</feature>
<keyword evidence="3" id="KW-1185">Reference proteome</keyword>
<accession>A0A437P6E3</accession>
<feature type="transmembrane region" description="Helical" evidence="1">
    <location>
        <begin position="445"/>
        <end position="469"/>
    </location>
</feature>
<dbReference type="Proteomes" id="UP000286997">
    <property type="component" value="Unassembled WGS sequence"/>
</dbReference>
<keyword evidence="1" id="KW-1133">Transmembrane helix</keyword>
<keyword evidence="1" id="KW-0472">Membrane</keyword>
<evidence type="ECO:0008006" key="4">
    <source>
        <dbReference type="Google" id="ProtNLM"/>
    </source>
</evidence>
<evidence type="ECO:0000256" key="1">
    <source>
        <dbReference type="SAM" id="Phobius"/>
    </source>
</evidence>
<proteinExistence type="predicted"/>
<organism evidence="2 3">
    <name type="scientific">Methylobacterium oryzihabitans</name>
    <dbReference type="NCBI Taxonomy" id="2499852"/>
    <lineage>
        <taxon>Bacteria</taxon>
        <taxon>Pseudomonadati</taxon>
        <taxon>Pseudomonadota</taxon>
        <taxon>Alphaproteobacteria</taxon>
        <taxon>Hyphomicrobiales</taxon>
        <taxon>Methylobacteriaceae</taxon>
        <taxon>Methylobacterium</taxon>
    </lineage>
</organism>
<dbReference type="OrthoDB" id="1082056at2"/>
<name>A0A437P6E3_9HYPH</name>
<feature type="transmembrane region" description="Helical" evidence="1">
    <location>
        <begin position="236"/>
        <end position="261"/>
    </location>
</feature>
<feature type="transmembrane region" description="Helical" evidence="1">
    <location>
        <begin position="273"/>
        <end position="290"/>
    </location>
</feature>
<gene>
    <name evidence="2" type="ORF">EOE48_12560</name>
</gene>
<feature type="transmembrane region" description="Helical" evidence="1">
    <location>
        <begin position="359"/>
        <end position="378"/>
    </location>
</feature>